<feature type="transmembrane region" description="Helical" evidence="8">
    <location>
        <begin position="182"/>
        <end position="201"/>
    </location>
</feature>
<evidence type="ECO:0000256" key="5">
    <source>
        <dbReference type="ARBA" id="ARBA00022692"/>
    </source>
</evidence>
<dbReference type="Pfam" id="PF00528">
    <property type="entry name" value="BPD_transp_1"/>
    <property type="match status" value="1"/>
</dbReference>
<dbReference type="InterPro" id="IPR000515">
    <property type="entry name" value="MetI-like"/>
</dbReference>
<evidence type="ECO:0000256" key="4">
    <source>
        <dbReference type="ARBA" id="ARBA00022475"/>
    </source>
</evidence>
<evidence type="ECO:0000256" key="8">
    <source>
        <dbReference type="RuleBase" id="RU363032"/>
    </source>
</evidence>
<feature type="transmembrane region" description="Helical" evidence="8">
    <location>
        <begin position="238"/>
        <end position="260"/>
    </location>
</feature>
<accession>A0ABS5GJL2</accession>
<dbReference type="CDD" id="cd06261">
    <property type="entry name" value="TM_PBP2"/>
    <property type="match status" value="1"/>
</dbReference>
<keyword evidence="6 8" id="KW-1133">Transmembrane helix</keyword>
<dbReference type="PROSITE" id="PS50928">
    <property type="entry name" value="ABC_TM1"/>
    <property type="match status" value="1"/>
</dbReference>
<comment type="subcellular location">
    <subcellularLocation>
        <location evidence="1 8">Cell membrane</location>
        <topology evidence="1 8">Multi-pass membrane protein</topology>
    </subcellularLocation>
</comment>
<protein>
    <submittedName>
        <fullName evidence="10">ABC transporter permease</fullName>
    </submittedName>
</protein>
<feature type="transmembrane region" description="Helical" evidence="8">
    <location>
        <begin position="29"/>
        <end position="56"/>
    </location>
</feature>
<feature type="transmembrane region" description="Helical" evidence="8">
    <location>
        <begin position="280"/>
        <end position="301"/>
    </location>
</feature>
<name>A0ABS5GJL2_9BRAD</name>
<evidence type="ECO:0000256" key="2">
    <source>
        <dbReference type="ARBA" id="ARBA00007069"/>
    </source>
</evidence>
<keyword evidence="4" id="KW-1003">Cell membrane</keyword>
<evidence type="ECO:0000256" key="3">
    <source>
        <dbReference type="ARBA" id="ARBA00022448"/>
    </source>
</evidence>
<dbReference type="SUPFAM" id="SSF161098">
    <property type="entry name" value="MetI-like"/>
    <property type="match status" value="1"/>
</dbReference>
<feature type="transmembrane region" description="Helical" evidence="8">
    <location>
        <begin position="129"/>
        <end position="151"/>
    </location>
</feature>
<feature type="domain" description="ABC transmembrane type-1" evidence="9">
    <location>
        <begin position="93"/>
        <end position="301"/>
    </location>
</feature>
<evidence type="ECO:0000313" key="11">
    <source>
        <dbReference type="Proteomes" id="UP001314635"/>
    </source>
</evidence>
<reference evidence="11" key="1">
    <citation type="journal article" date="2021" name="ISME J.">
        <title>Evolutionary origin and ecological implication of a unique nif island in free-living Bradyrhizobium lineages.</title>
        <authorList>
            <person name="Tao J."/>
        </authorList>
    </citation>
    <scope>NUCLEOTIDE SEQUENCE [LARGE SCALE GENOMIC DNA]</scope>
    <source>
        <strain evidence="11">SZCCT0094</strain>
    </source>
</reference>
<evidence type="ECO:0000259" key="9">
    <source>
        <dbReference type="PROSITE" id="PS50928"/>
    </source>
</evidence>
<feature type="transmembrane region" description="Helical" evidence="8">
    <location>
        <begin position="101"/>
        <end position="122"/>
    </location>
</feature>
<keyword evidence="11" id="KW-1185">Reference proteome</keyword>
<sequence length="311" mass="34292">MAVTIETSPDSVAPAEGALRKLTMRSIAWLQAGPMMLVFALFFLLPLVLVVIVSAWDYNEYEMIPAFSFRGYTDTFEGCVANLPELCTILKTYLKTLKLCLLTWGLTLLIGFWVAYFLAFHVRSKTWQIVLSLLCTIPFWTSNVIRMIAWIPLLGRNGLVNQGLIGAGFINKPVEWLLFSEFSVVLALVHLFTFFMVVPIFNSMIRIDKRLIEAAYDAGASGWQTLVNIVIPLSKPGIVIGSIFVITIVMGDFVTIGVMGGQQIASAGKIIESRLSALQFPAAAANAVILLGITIIIISALTRIVDVRKEL</sequence>
<evidence type="ECO:0000256" key="7">
    <source>
        <dbReference type="ARBA" id="ARBA00023136"/>
    </source>
</evidence>
<gene>
    <name evidence="10" type="ORF">JQ619_37885</name>
</gene>
<dbReference type="PANTHER" id="PTHR42929:SF1">
    <property type="entry name" value="INNER MEMBRANE ABC TRANSPORTER PERMEASE PROTEIN YDCU-RELATED"/>
    <property type="match status" value="1"/>
</dbReference>
<evidence type="ECO:0000256" key="1">
    <source>
        <dbReference type="ARBA" id="ARBA00004651"/>
    </source>
</evidence>
<dbReference type="Proteomes" id="UP001314635">
    <property type="component" value="Unassembled WGS sequence"/>
</dbReference>
<comment type="caution">
    <text evidence="10">The sequence shown here is derived from an EMBL/GenBank/DDBJ whole genome shotgun (WGS) entry which is preliminary data.</text>
</comment>
<keyword evidence="5 8" id="KW-0812">Transmembrane</keyword>
<comment type="similarity">
    <text evidence="2">Belongs to the binding-protein-dependent transport system permease family. CysTW subfamily.</text>
</comment>
<keyword evidence="3 8" id="KW-0813">Transport</keyword>
<evidence type="ECO:0000313" key="10">
    <source>
        <dbReference type="EMBL" id="MBR1141532.1"/>
    </source>
</evidence>
<organism evidence="10 11">
    <name type="scientific">Bradyrhizobium denitrificans</name>
    <dbReference type="NCBI Taxonomy" id="2734912"/>
    <lineage>
        <taxon>Bacteria</taxon>
        <taxon>Pseudomonadati</taxon>
        <taxon>Pseudomonadota</taxon>
        <taxon>Alphaproteobacteria</taxon>
        <taxon>Hyphomicrobiales</taxon>
        <taxon>Nitrobacteraceae</taxon>
        <taxon>Bradyrhizobium</taxon>
    </lineage>
</organism>
<dbReference type="RefSeq" id="WP_041750620.1">
    <property type="nucleotide sequence ID" value="NZ_JABFDP010000063.1"/>
</dbReference>
<keyword evidence="7 8" id="KW-0472">Membrane</keyword>
<dbReference type="Gene3D" id="1.10.3720.10">
    <property type="entry name" value="MetI-like"/>
    <property type="match status" value="1"/>
</dbReference>
<evidence type="ECO:0000256" key="6">
    <source>
        <dbReference type="ARBA" id="ARBA00022989"/>
    </source>
</evidence>
<dbReference type="InterPro" id="IPR035906">
    <property type="entry name" value="MetI-like_sf"/>
</dbReference>
<dbReference type="PANTHER" id="PTHR42929">
    <property type="entry name" value="INNER MEMBRANE ABC TRANSPORTER PERMEASE PROTEIN YDCU-RELATED-RELATED"/>
    <property type="match status" value="1"/>
</dbReference>
<proteinExistence type="inferred from homology"/>
<dbReference type="EMBL" id="JAFCLK010000071">
    <property type="protein sequence ID" value="MBR1141532.1"/>
    <property type="molecule type" value="Genomic_DNA"/>
</dbReference>